<dbReference type="InterPro" id="IPR000719">
    <property type="entry name" value="Prot_kinase_dom"/>
</dbReference>
<reference evidence="10" key="1">
    <citation type="journal article" date="2018" name="Genome Biol. Evol.">
        <title>Genomics and development of Lentinus tigrinus, a white-rot wood-decaying mushroom with dimorphic fruiting bodies.</title>
        <authorList>
            <person name="Wu B."/>
            <person name="Xu Z."/>
            <person name="Knudson A."/>
            <person name="Carlson A."/>
            <person name="Chen N."/>
            <person name="Kovaka S."/>
            <person name="LaButti K."/>
            <person name="Lipzen A."/>
            <person name="Pennachio C."/>
            <person name="Riley R."/>
            <person name="Schakwitz W."/>
            <person name="Umezawa K."/>
            <person name="Ohm R.A."/>
            <person name="Grigoriev I.V."/>
            <person name="Nagy L.G."/>
            <person name="Gibbons J."/>
            <person name="Hibbett D."/>
        </authorList>
    </citation>
    <scope>NUCLEOTIDE SEQUENCE [LARGE SCALE GENOMIC DNA]</scope>
    <source>
        <strain evidence="10">ALCF2SS1-6</strain>
    </source>
</reference>
<dbReference type="SUPFAM" id="SSF56112">
    <property type="entry name" value="Protein kinase-like (PK-like)"/>
    <property type="match status" value="1"/>
</dbReference>
<feature type="compositionally biased region" description="Pro residues" evidence="8">
    <location>
        <begin position="448"/>
        <end position="460"/>
    </location>
</feature>
<dbReference type="AlphaFoldDB" id="A0A5C2RYE8"/>
<dbReference type="Gene3D" id="1.10.510.10">
    <property type="entry name" value="Transferase(Phosphotransferase) domain 1"/>
    <property type="match status" value="1"/>
</dbReference>
<dbReference type="InterPro" id="IPR011009">
    <property type="entry name" value="Kinase-like_dom_sf"/>
</dbReference>
<keyword evidence="6 7" id="KW-0067">ATP-binding</keyword>
<keyword evidence="3" id="KW-0808">Transferase</keyword>
<dbReference type="PROSITE" id="PS00108">
    <property type="entry name" value="PROTEIN_KINASE_ST"/>
    <property type="match status" value="1"/>
</dbReference>
<feature type="compositionally biased region" description="Low complexity" evidence="8">
    <location>
        <begin position="752"/>
        <end position="768"/>
    </location>
</feature>
<evidence type="ECO:0000256" key="3">
    <source>
        <dbReference type="ARBA" id="ARBA00022679"/>
    </source>
</evidence>
<evidence type="ECO:0000256" key="7">
    <source>
        <dbReference type="PROSITE-ProRule" id="PRU10141"/>
    </source>
</evidence>
<dbReference type="GO" id="GO:0035556">
    <property type="term" value="P:intracellular signal transduction"/>
    <property type="evidence" value="ECO:0007669"/>
    <property type="project" value="TreeGrafter"/>
</dbReference>
<dbReference type="GO" id="GO:0005524">
    <property type="term" value="F:ATP binding"/>
    <property type="evidence" value="ECO:0007669"/>
    <property type="project" value="UniProtKB-UniRule"/>
</dbReference>
<dbReference type="PANTHER" id="PTHR24346">
    <property type="entry name" value="MAP/MICROTUBULE AFFINITY-REGULATING KINASE"/>
    <property type="match status" value="1"/>
</dbReference>
<accession>A0A5C2RYE8</accession>
<feature type="domain" description="Protein kinase" evidence="9">
    <location>
        <begin position="49"/>
        <end position="314"/>
    </location>
</feature>
<dbReference type="PROSITE" id="PS00107">
    <property type="entry name" value="PROTEIN_KINASE_ATP"/>
    <property type="match status" value="1"/>
</dbReference>
<evidence type="ECO:0000259" key="9">
    <source>
        <dbReference type="PROSITE" id="PS50011"/>
    </source>
</evidence>
<keyword evidence="4 7" id="KW-0547">Nucleotide-binding</keyword>
<feature type="region of interest" description="Disordered" evidence="8">
    <location>
        <begin position="635"/>
        <end position="696"/>
    </location>
</feature>
<protein>
    <submittedName>
        <fullName evidence="10">Pkinase-domain-containing protein</fullName>
    </submittedName>
</protein>
<evidence type="ECO:0000256" key="6">
    <source>
        <dbReference type="ARBA" id="ARBA00022840"/>
    </source>
</evidence>
<proteinExistence type="inferred from homology"/>
<dbReference type="STRING" id="1328759.A0A5C2RYE8"/>
<evidence type="ECO:0000313" key="11">
    <source>
        <dbReference type="Proteomes" id="UP000313359"/>
    </source>
</evidence>
<evidence type="ECO:0000256" key="1">
    <source>
        <dbReference type="ARBA" id="ARBA00010791"/>
    </source>
</evidence>
<keyword evidence="5 10" id="KW-0418">Kinase</keyword>
<feature type="compositionally biased region" description="Polar residues" evidence="8">
    <location>
        <begin position="514"/>
        <end position="525"/>
    </location>
</feature>
<name>A0A5C2RYE8_9APHY</name>
<comment type="similarity">
    <text evidence="1">Belongs to the protein kinase superfamily. CAMK Ser/Thr protein kinase family. NIM1 subfamily.</text>
</comment>
<dbReference type="GO" id="GO:0005737">
    <property type="term" value="C:cytoplasm"/>
    <property type="evidence" value="ECO:0007669"/>
    <property type="project" value="TreeGrafter"/>
</dbReference>
<sequence>MSSSVDASPPRAPPVKYATPLGTRWQKEKAAAGSNAFEYPDDAKYVGPWIIGECVGKGASGRVKIARHRRTGQLAAIKILPLQPFLSSRNSSNAQAKAEKQRLGIDREIIMMKLMNHPNIMRIYDVYEGEKELYLILEYVEGGELFDFLVNRGRLPPLEALAYFKQIVYGLNYAHTFSIIHRDLKPENILIHSLNPPLIKIADWGMAAFAPPTLQLETSCGSPHYASPEIVNGHKYCGTATDIWSCGVILYALLTGRLPFDDKNVRTLLTKVKAGKYDMPSFVDPLAKDLLCRMLVVDVNKRITMAEILAHPWLDGQTPGITYVPAPPVSELAKPLPSALHIDRDLFESLCVIWGRHADIESIRLDLLSPAGYGTLAKAFYFLLQKHREQAMEEHGILMDLDQVLNTAGKVITKQYAAPRSKPGRHSLDLARGAPAIPVSSLLRSDRPAPPPPSRTPSPKPRLAINTTVHVPTRPHPPSPIGPRPQKPRPQAARNSAAFTNRPSFVPNPDITRARSQTMGPSQVGQDLHHSRHMPPPMQRKTVNVESAAGQRPAVGSSTHGGSSTRASHYAVSHPGVIHAPVPLPAAPHPMLSAAHGSPMLTTPRCPDVDMEDHVQSYASSGNAQWSMSDGDRMLPSRISRPEHRPSVDGGRRNWSMPGHPQSGWFKPAGSENKENGLASVTRTSQPDSTCNSGGLGFGHSVPLSKEMGNVVFIHENGHGQQHYPGKKAGKGRPPPLDFHGGPVLHKRPTFSVGSPRPGSPPSSSMSPAVGEFKGWFSNLFHWKVQSIVLYSVLDLPTTRSETIRLLEYFGVSLAVEDRSGFSVLLCRMDDVHDGSVIVQKQVRFRVEFSSCSSASYPTPMHGTPRMGQMSFPGARSRADGLAAGYETVIGIALEKGSVTTFKNLCQRLRNEWRLDALVSPTAAATPGIQQQFMV</sequence>
<dbReference type="OrthoDB" id="193931at2759"/>
<dbReference type="EMBL" id="ML122291">
    <property type="protein sequence ID" value="RPD56004.1"/>
    <property type="molecule type" value="Genomic_DNA"/>
</dbReference>
<dbReference type="PANTHER" id="PTHR24346:SF82">
    <property type="entry name" value="KP78A-RELATED"/>
    <property type="match status" value="1"/>
</dbReference>
<dbReference type="GO" id="GO:0004674">
    <property type="term" value="F:protein serine/threonine kinase activity"/>
    <property type="evidence" value="ECO:0007669"/>
    <property type="project" value="UniProtKB-KW"/>
</dbReference>
<dbReference type="Pfam" id="PF00069">
    <property type="entry name" value="Pkinase"/>
    <property type="match status" value="1"/>
</dbReference>
<evidence type="ECO:0000256" key="4">
    <source>
        <dbReference type="ARBA" id="ARBA00022741"/>
    </source>
</evidence>
<feature type="region of interest" description="Disordered" evidence="8">
    <location>
        <begin position="749"/>
        <end position="768"/>
    </location>
</feature>
<evidence type="ECO:0000256" key="5">
    <source>
        <dbReference type="ARBA" id="ARBA00022777"/>
    </source>
</evidence>
<feature type="compositionally biased region" description="Low complexity" evidence="8">
    <location>
        <begin position="461"/>
        <end position="472"/>
    </location>
</feature>
<keyword evidence="2" id="KW-0723">Serine/threonine-protein kinase</keyword>
<dbReference type="InterPro" id="IPR017441">
    <property type="entry name" value="Protein_kinase_ATP_BS"/>
</dbReference>
<dbReference type="Proteomes" id="UP000313359">
    <property type="component" value="Unassembled WGS sequence"/>
</dbReference>
<keyword evidence="11" id="KW-1185">Reference proteome</keyword>
<dbReference type="SMART" id="SM00220">
    <property type="entry name" value="S_TKc"/>
    <property type="match status" value="1"/>
</dbReference>
<feature type="binding site" evidence="7">
    <location>
        <position position="78"/>
    </location>
    <ligand>
        <name>ATP</name>
        <dbReference type="ChEBI" id="CHEBI:30616"/>
    </ligand>
</feature>
<evidence type="ECO:0000256" key="2">
    <source>
        <dbReference type="ARBA" id="ARBA00022527"/>
    </source>
</evidence>
<feature type="compositionally biased region" description="Polar residues" evidence="8">
    <location>
        <begin position="556"/>
        <end position="567"/>
    </location>
</feature>
<dbReference type="FunFam" id="1.10.510.10:FF:000571">
    <property type="entry name" value="Maternal embryonic leucine zipper kinase"/>
    <property type="match status" value="1"/>
</dbReference>
<evidence type="ECO:0000256" key="8">
    <source>
        <dbReference type="SAM" id="MobiDB-lite"/>
    </source>
</evidence>
<dbReference type="InterPro" id="IPR008271">
    <property type="entry name" value="Ser/Thr_kinase_AS"/>
</dbReference>
<feature type="compositionally biased region" description="Pro residues" evidence="8">
    <location>
        <begin position="474"/>
        <end position="485"/>
    </location>
</feature>
<feature type="compositionally biased region" description="Basic and acidic residues" evidence="8">
    <location>
        <begin position="635"/>
        <end position="652"/>
    </location>
</feature>
<feature type="region of interest" description="Disordered" evidence="8">
    <location>
        <begin position="439"/>
        <end position="568"/>
    </location>
</feature>
<organism evidence="10 11">
    <name type="scientific">Lentinus tigrinus ALCF2SS1-6</name>
    <dbReference type="NCBI Taxonomy" id="1328759"/>
    <lineage>
        <taxon>Eukaryota</taxon>
        <taxon>Fungi</taxon>
        <taxon>Dikarya</taxon>
        <taxon>Basidiomycota</taxon>
        <taxon>Agaricomycotina</taxon>
        <taxon>Agaricomycetes</taxon>
        <taxon>Polyporales</taxon>
        <taxon>Polyporaceae</taxon>
        <taxon>Lentinus</taxon>
    </lineage>
</organism>
<dbReference type="PROSITE" id="PS50011">
    <property type="entry name" value="PROTEIN_KINASE_DOM"/>
    <property type="match status" value="1"/>
</dbReference>
<evidence type="ECO:0000313" key="10">
    <source>
        <dbReference type="EMBL" id="RPD56004.1"/>
    </source>
</evidence>
<gene>
    <name evidence="10" type="ORF">L227DRAFT_554201</name>
</gene>
<feature type="compositionally biased region" description="Polar residues" evidence="8">
    <location>
        <begin position="679"/>
        <end position="693"/>
    </location>
</feature>